<dbReference type="PANTHER" id="PTHR35007:SF2">
    <property type="entry name" value="PILUS ASSEMBLE PROTEIN"/>
    <property type="match status" value="1"/>
</dbReference>
<dbReference type="Gene3D" id="1.20.81.30">
    <property type="entry name" value="Type II secretion system (T2SS), domain F"/>
    <property type="match status" value="1"/>
</dbReference>
<dbReference type="InterPro" id="IPR042094">
    <property type="entry name" value="T2SS_GspF_sf"/>
</dbReference>
<evidence type="ECO:0000256" key="4">
    <source>
        <dbReference type="ARBA" id="ARBA00022989"/>
    </source>
</evidence>
<keyword evidence="3 6" id="KW-0812">Transmembrane</keyword>
<keyword evidence="5 6" id="KW-0472">Membrane</keyword>
<comment type="subcellular location">
    <subcellularLocation>
        <location evidence="1">Cell membrane</location>
        <topology evidence="1">Multi-pass membrane protein</topology>
    </subcellularLocation>
</comment>
<dbReference type="Pfam" id="PF00482">
    <property type="entry name" value="T2SSF"/>
    <property type="match status" value="1"/>
</dbReference>
<evidence type="ECO:0000259" key="7">
    <source>
        <dbReference type="Pfam" id="PF00482"/>
    </source>
</evidence>
<feature type="transmembrane region" description="Helical" evidence="6">
    <location>
        <begin position="269"/>
        <end position="289"/>
    </location>
</feature>
<dbReference type="InterPro" id="IPR018076">
    <property type="entry name" value="T2SS_GspF_dom"/>
</dbReference>
<accession>A0A6J6C8N3</accession>
<dbReference type="GO" id="GO:0005886">
    <property type="term" value="C:plasma membrane"/>
    <property type="evidence" value="ECO:0007669"/>
    <property type="project" value="UniProtKB-SubCell"/>
</dbReference>
<keyword evidence="2" id="KW-1003">Cell membrane</keyword>
<sequence length="299" mass="32856">MRQPIALALLFAWLGLTLLLGQLRWFRRGPLIERVRPYLFGLSRRTETDEGNALLRILGPLARDAGAAIAKFCGVNEELSTRLERIHSSFDSTAFRLRQLGWATAALCAAVLIAVATTPPTPFFLLLVAGAPALAFLIVESQLSRRSRDWKRSLVLELPIVSEQLGMMLSAGYSLGAALQRVSRRSTGTVAQDLQRVITRIQHGIDENNALREWAATADVPAVGRLVGVLALNRDAGDLGHLITQEARAVRSEVHRDLVETIEKRGQQVWIPVTVATLVPGLLFLAVPFTEALRLFTTT</sequence>
<evidence type="ECO:0000256" key="2">
    <source>
        <dbReference type="ARBA" id="ARBA00022475"/>
    </source>
</evidence>
<gene>
    <name evidence="8" type="ORF">UFOPK1495_00570</name>
</gene>
<feature type="domain" description="Type II secretion system protein GspF" evidence="7">
    <location>
        <begin position="163"/>
        <end position="285"/>
    </location>
</feature>
<dbReference type="EMBL" id="CAEZSU010000045">
    <property type="protein sequence ID" value="CAB4546813.1"/>
    <property type="molecule type" value="Genomic_DNA"/>
</dbReference>
<feature type="transmembrane region" description="Helical" evidence="6">
    <location>
        <begin position="123"/>
        <end position="143"/>
    </location>
</feature>
<reference evidence="8" key="1">
    <citation type="submission" date="2020-05" db="EMBL/GenBank/DDBJ databases">
        <authorList>
            <person name="Chiriac C."/>
            <person name="Salcher M."/>
            <person name="Ghai R."/>
            <person name="Kavagutti S V."/>
        </authorList>
    </citation>
    <scope>NUCLEOTIDE SEQUENCE</scope>
</reference>
<name>A0A6J6C8N3_9ZZZZ</name>
<organism evidence="8">
    <name type="scientific">freshwater metagenome</name>
    <dbReference type="NCBI Taxonomy" id="449393"/>
    <lineage>
        <taxon>unclassified sequences</taxon>
        <taxon>metagenomes</taxon>
        <taxon>ecological metagenomes</taxon>
    </lineage>
</organism>
<evidence type="ECO:0000256" key="6">
    <source>
        <dbReference type="SAM" id="Phobius"/>
    </source>
</evidence>
<protein>
    <submittedName>
        <fullName evidence="8">Unannotated protein</fullName>
    </submittedName>
</protein>
<feature type="transmembrane region" description="Helical" evidence="6">
    <location>
        <begin position="6"/>
        <end position="26"/>
    </location>
</feature>
<dbReference type="PANTHER" id="PTHR35007">
    <property type="entry name" value="INTEGRAL MEMBRANE PROTEIN-RELATED"/>
    <property type="match status" value="1"/>
</dbReference>
<evidence type="ECO:0000256" key="5">
    <source>
        <dbReference type="ARBA" id="ARBA00023136"/>
    </source>
</evidence>
<keyword evidence="4 6" id="KW-1133">Transmembrane helix</keyword>
<feature type="transmembrane region" description="Helical" evidence="6">
    <location>
        <begin position="100"/>
        <end position="117"/>
    </location>
</feature>
<evidence type="ECO:0000256" key="1">
    <source>
        <dbReference type="ARBA" id="ARBA00004651"/>
    </source>
</evidence>
<evidence type="ECO:0000313" key="8">
    <source>
        <dbReference type="EMBL" id="CAB4546813.1"/>
    </source>
</evidence>
<evidence type="ECO:0000256" key="3">
    <source>
        <dbReference type="ARBA" id="ARBA00022692"/>
    </source>
</evidence>
<dbReference type="AlphaFoldDB" id="A0A6J6C8N3"/>
<proteinExistence type="predicted"/>